<evidence type="ECO:0000313" key="8">
    <source>
        <dbReference type="Proteomes" id="UP001162891"/>
    </source>
</evidence>
<reference evidence="8" key="1">
    <citation type="journal article" date="2022" name="Int. J. Syst. Evol. Microbiol.">
        <title>Anaeromyxobacter oryzae sp. nov., Anaeromyxobacter diazotrophicus sp. nov. and Anaeromyxobacter paludicola sp. nov., isolated from paddy soils.</title>
        <authorList>
            <person name="Itoh H."/>
            <person name="Xu Z."/>
            <person name="Mise K."/>
            <person name="Masuda Y."/>
            <person name="Ushijima N."/>
            <person name="Hayakawa C."/>
            <person name="Shiratori Y."/>
            <person name="Senoo K."/>
        </authorList>
    </citation>
    <scope>NUCLEOTIDE SEQUENCE [LARGE SCALE GENOMIC DNA]</scope>
    <source>
        <strain evidence="8">Red232</strain>
    </source>
</reference>
<protein>
    <recommendedName>
        <fullName evidence="6">DUF1232 domain-containing protein</fullName>
    </recommendedName>
</protein>
<evidence type="ECO:0000313" key="7">
    <source>
        <dbReference type="EMBL" id="BDG03303.1"/>
    </source>
</evidence>
<keyword evidence="3 5" id="KW-1133">Transmembrane helix</keyword>
<keyword evidence="2 5" id="KW-0812">Transmembrane</keyword>
<evidence type="ECO:0000259" key="6">
    <source>
        <dbReference type="Pfam" id="PF06803"/>
    </source>
</evidence>
<name>A0ABN6MU70_9BACT</name>
<organism evidence="7 8">
    <name type="scientific">Anaeromyxobacter oryzae</name>
    <dbReference type="NCBI Taxonomy" id="2918170"/>
    <lineage>
        <taxon>Bacteria</taxon>
        <taxon>Pseudomonadati</taxon>
        <taxon>Myxococcota</taxon>
        <taxon>Myxococcia</taxon>
        <taxon>Myxococcales</taxon>
        <taxon>Cystobacterineae</taxon>
        <taxon>Anaeromyxobacteraceae</taxon>
        <taxon>Anaeromyxobacter</taxon>
    </lineage>
</organism>
<feature type="domain" description="DUF1232" evidence="6">
    <location>
        <begin position="94"/>
        <end position="129"/>
    </location>
</feature>
<evidence type="ECO:0000256" key="5">
    <source>
        <dbReference type="SAM" id="Phobius"/>
    </source>
</evidence>
<accession>A0ABN6MU70</accession>
<dbReference type="Proteomes" id="UP001162891">
    <property type="component" value="Chromosome"/>
</dbReference>
<evidence type="ECO:0000256" key="1">
    <source>
        <dbReference type="ARBA" id="ARBA00004127"/>
    </source>
</evidence>
<feature type="transmembrane region" description="Helical" evidence="5">
    <location>
        <begin position="89"/>
        <end position="108"/>
    </location>
</feature>
<dbReference type="Pfam" id="PF06803">
    <property type="entry name" value="DUF1232"/>
    <property type="match status" value="1"/>
</dbReference>
<keyword evidence="8" id="KW-1185">Reference proteome</keyword>
<sequence>MSVRTCAACGKPRGSNAECLSCREAVAEGLVREAKDVTPEVVPVAADRAERFLTRPPWYARTAPRTIRTKLRLLWMVVRDYANGTYRQLPWKAVAALVAAILYVVSPIDLVPDVLGPLGFTDDVLVLALTWGLVKRELRDYCAWKGLSPAHFGL</sequence>
<proteinExistence type="predicted"/>
<evidence type="ECO:0000256" key="4">
    <source>
        <dbReference type="ARBA" id="ARBA00023136"/>
    </source>
</evidence>
<dbReference type="RefSeq" id="WP_248361195.1">
    <property type="nucleotide sequence ID" value="NZ_AP025591.1"/>
</dbReference>
<comment type="subcellular location">
    <subcellularLocation>
        <location evidence="1">Endomembrane system</location>
        <topology evidence="1">Multi-pass membrane protein</topology>
    </subcellularLocation>
</comment>
<gene>
    <name evidence="7" type="ORF">AMOR_22990</name>
</gene>
<dbReference type="InterPro" id="IPR010652">
    <property type="entry name" value="DUF1232"/>
</dbReference>
<evidence type="ECO:0000256" key="3">
    <source>
        <dbReference type="ARBA" id="ARBA00022989"/>
    </source>
</evidence>
<evidence type="ECO:0000256" key="2">
    <source>
        <dbReference type="ARBA" id="ARBA00022692"/>
    </source>
</evidence>
<keyword evidence="4 5" id="KW-0472">Membrane</keyword>
<dbReference type="EMBL" id="AP025591">
    <property type="protein sequence ID" value="BDG03303.1"/>
    <property type="molecule type" value="Genomic_DNA"/>
</dbReference>